<sequence length="41" mass="4493">MSAMWQDCDRHGLRGNSNVLRMLLGREPASFERVAAAFAAG</sequence>
<name>A0A7W5EYT8_9ACTN</name>
<comment type="caution">
    <text evidence="1">The sequence shown here is derived from an EMBL/GenBank/DDBJ whole genome shotgun (WGS) entry which is preliminary data.</text>
</comment>
<protein>
    <submittedName>
        <fullName evidence="1">Uncharacterized protein</fullName>
    </submittedName>
</protein>
<evidence type="ECO:0000313" key="1">
    <source>
        <dbReference type="EMBL" id="MBB3073684.1"/>
    </source>
</evidence>
<dbReference type="AlphaFoldDB" id="A0A7W5EYT8"/>
<accession>A0A7W5EYT8</accession>
<dbReference type="Proteomes" id="UP000572907">
    <property type="component" value="Unassembled WGS sequence"/>
</dbReference>
<gene>
    <name evidence="1" type="ORF">FHS41_000153</name>
</gene>
<dbReference type="EMBL" id="JACHXE010000001">
    <property type="protein sequence ID" value="MBB3073684.1"/>
    <property type="molecule type" value="Genomic_DNA"/>
</dbReference>
<dbReference type="RefSeq" id="WP_267913581.1">
    <property type="nucleotide sequence ID" value="NZ_BMUP01000001.1"/>
</dbReference>
<organism evidence="1 2">
    <name type="scientific">Streptomyces violarus</name>
    <dbReference type="NCBI Taxonomy" id="67380"/>
    <lineage>
        <taxon>Bacteria</taxon>
        <taxon>Bacillati</taxon>
        <taxon>Actinomycetota</taxon>
        <taxon>Actinomycetes</taxon>
        <taxon>Kitasatosporales</taxon>
        <taxon>Streptomycetaceae</taxon>
        <taxon>Streptomyces</taxon>
    </lineage>
</organism>
<evidence type="ECO:0000313" key="2">
    <source>
        <dbReference type="Proteomes" id="UP000572907"/>
    </source>
</evidence>
<proteinExistence type="predicted"/>
<keyword evidence="2" id="KW-1185">Reference proteome</keyword>
<reference evidence="1 2" key="1">
    <citation type="submission" date="2020-08" db="EMBL/GenBank/DDBJ databases">
        <title>Genomic Encyclopedia of Type Strains, Phase III (KMG-III): the genomes of soil and plant-associated and newly described type strains.</title>
        <authorList>
            <person name="Whitman W."/>
        </authorList>
    </citation>
    <scope>NUCLEOTIDE SEQUENCE [LARGE SCALE GENOMIC DNA]</scope>
    <source>
        <strain evidence="1 2">CECT 3237</strain>
    </source>
</reference>